<dbReference type="Proteomes" id="UP000294194">
    <property type="component" value="Unassembled WGS sequence"/>
</dbReference>
<evidence type="ECO:0000256" key="4">
    <source>
        <dbReference type="ARBA" id="ARBA00022490"/>
    </source>
</evidence>
<dbReference type="GO" id="GO:0006281">
    <property type="term" value="P:DNA repair"/>
    <property type="evidence" value="ECO:0007669"/>
    <property type="project" value="UniProtKB-UniRule"/>
</dbReference>
<evidence type="ECO:0000256" key="16">
    <source>
        <dbReference type="HAMAP-Rule" id="MF_01113"/>
    </source>
</evidence>
<comment type="catalytic activity">
    <reaction evidence="15 16">
        <text>DNA(n) + a 2'-deoxyribonucleoside 5'-triphosphate = DNA(n+1) + diphosphate</text>
        <dbReference type="Rhea" id="RHEA:22508"/>
        <dbReference type="Rhea" id="RHEA-COMP:17339"/>
        <dbReference type="Rhea" id="RHEA-COMP:17340"/>
        <dbReference type="ChEBI" id="CHEBI:33019"/>
        <dbReference type="ChEBI" id="CHEBI:61560"/>
        <dbReference type="ChEBI" id="CHEBI:173112"/>
        <dbReference type="EC" id="2.7.7.7"/>
    </reaction>
</comment>
<dbReference type="Gene3D" id="3.30.70.270">
    <property type="match status" value="1"/>
</dbReference>
<evidence type="ECO:0000256" key="10">
    <source>
        <dbReference type="ARBA" id="ARBA00022842"/>
    </source>
</evidence>
<dbReference type="InterPro" id="IPR036775">
    <property type="entry name" value="DNA_pol_Y-fam_lit_finger_sf"/>
</dbReference>
<dbReference type="CDD" id="cd03586">
    <property type="entry name" value="PolY_Pol_IV_kappa"/>
    <property type="match status" value="1"/>
</dbReference>
<evidence type="ECO:0000256" key="11">
    <source>
        <dbReference type="ARBA" id="ARBA00022932"/>
    </source>
</evidence>
<evidence type="ECO:0000256" key="3">
    <source>
        <dbReference type="ARBA" id="ARBA00022457"/>
    </source>
</evidence>
<keyword evidence="7 16" id="KW-0235">DNA replication</keyword>
<dbReference type="Gene3D" id="3.30.1490.100">
    <property type="entry name" value="DNA polymerase, Y-family, little finger domain"/>
    <property type="match status" value="1"/>
</dbReference>
<dbReference type="InterPro" id="IPR053848">
    <property type="entry name" value="IMS_HHH_1"/>
</dbReference>
<reference evidence="20" key="1">
    <citation type="submission" date="2019-02" db="EMBL/GenBank/DDBJ databases">
        <title>Glaciihabitans arcticus sp. nov., a psychrotolerant bacterium isolated from polar soil.</title>
        <authorList>
            <person name="Dahal R.H."/>
        </authorList>
    </citation>
    <scope>NUCLEOTIDE SEQUENCE [LARGE SCALE GENOMIC DNA]</scope>
    <source>
        <strain evidence="20">RP-3-7</strain>
    </source>
</reference>
<evidence type="ECO:0000259" key="18">
    <source>
        <dbReference type="PROSITE" id="PS50173"/>
    </source>
</evidence>
<keyword evidence="5 16" id="KW-0808">Transferase</keyword>
<comment type="caution">
    <text evidence="19">The sequence shown here is derived from an EMBL/GenBank/DDBJ whole genome shotgun (WGS) entry which is preliminary data.</text>
</comment>
<dbReference type="Pfam" id="PF11799">
    <property type="entry name" value="IMS_C"/>
    <property type="match status" value="1"/>
</dbReference>
<organism evidence="19 20">
    <name type="scientific">Glaciihabitans arcticus</name>
    <dbReference type="NCBI Taxonomy" id="2668039"/>
    <lineage>
        <taxon>Bacteria</taxon>
        <taxon>Bacillati</taxon>
        <taxon>Actinomycetota</taxon>
        <taxon>Actinomycetes</taxon>
        <taxon>Micrococcales</taxon>
        <taxon>Microbacteriaceae</taxon>
        <taxon>Glaciihabitans</taxon>
    </lineage>
</organism>
<keyword evidence="8 16" id="KW-0479">Metal-binding</keyword>
<name>A0A4Q9GPK2_9MICO</name>
<feature type="site" description="Substrate discrimination" evidence="16">
    <location>
        <position position="32"/>
    </location>
</feature>
<keyword evidence="6 16" id="KW-0548">Nucleotidyltransferase</keyword>
<evidence type="ECO:0000256" key="13">
    <source>
        <dbReference type="ARBA" id="ARBA00023204"/>
    </source>
</evidence>
<dbReference type="InterPro" id="IPR022880">
    <property type="entry name" value="DNApol_IV"/>
</dbReference>
<feature type="binding site" evidence="16">
    <location>
        <position position="27"/>
    </location>
    <ligand>
        <name>Mg(2+)</name>
        <dbReference type="ChEBI" id="CHEBI:18420"/>
    </ligand>
</feature>
<dbReference type="NCBIfam" id="NF003015">
    <property type="entry name" value="PRK03858.1"/>
    <property type="match status" value="1"/>
</dbReference>
<evidence type="ECO:0000256" key="2">
    <source>
        <dbReference type="ARBA" id="ARBA00010945"/>
    </source>
</evidence>
<dbReference type="EC" id="2.7.7.7" evidence="16"/>
<dbReference type="FunFam" id="3.30.1490.100:FF:000004">
    <property type="entry name" value="DNA polymerase IV"/>
    <property type="match status" value="1"/>
</dbReference>
<feature type="compositionally biased region" description="Basic and acidic residues" evidence="17">
    <location>
        <begin position="407"/>
        <end position="426"/>
    </location>
</feature>
<dbReference type="GO" id="GO:0003684">
    <property type="term" value="F:damaged DNA binding"/>
    <property type="evidence" value="ECO:0007669"/>
    <property type="project" value="InterPro"/>
</dbReference>
<dbReference type="GO" id="GO:0003887">
    <property type="term" value="F:DNA-directed DNA polymerase activity"/>
    <property type="evidence" value="ECO:0007669"/>
    <property type="project" value="UniProtKB-UniRule"/>
</dbReference>
<dbReference type="GO" id="GO:0005829">
    <property type="term" value="C:cytosol"/>
    <property type="evidence" value="ECO:0007669"/>
    <property type="project" value="TreeGrafter"/>
</dbReference>
<dbReference type="Pfam" id="PF00817">
    <property type="entry name" value="IMS"/>
    <property type="match status" value="1"/>
</dbReference>
<comment type="subunit">
    <text evidence="16">Monomer.</text>
</comment>
<protein>
    <recommendedName>
        <fullName evidence="16">DNA polymerase IV</fullName>
        <shortName evidence="16">Pol IV</shortName>
        <ecNumber evidence="16">2.7.7.7</ecNumber>
    </recommendedName>
</protein>
<gene>
    <name evidence="16" type="primary">dinB</name>
    <name evidence="19" type="ORF">EYE40_04195</name>
</gene>
<dbReference type="SUPFAM" id="SSF100879">
    <property type="entry name" value="Lesion bypass DNA polymerase (Y-family), little finger domain"/>
    <property type="match status" value="1"/>
</dbReference>
<dbReference type="NCBIfam" id="NF002677">
    <property type="entry name" value="PRK02406.1"/>
    <property type="match status" value="1"/>
</dbReference>
<dbReference type="Pfam" id="PF21999">
    <property type="entry name" value="IMS_HHH_1"/>
    <property type="match status" value="1"/>
</dbReference>
<evidence type="ECO:0000313" key="19">
    <source>
        <dbReference type="EMBL" id="TBN56661.1"/>
    </source>
</evidence>
<feature type="active site" evidence="16">
    <location>
        <position position="122"/>
    </location>
</feature>
<evidence type="ECO:0000313" key="20">
    <source>
        <dbReference type="Proteomes" id="UP000294194"/>
    </source>
</evidence>
<dbReference type="EMBL" id="SISG01000001">
    <property type="protein sequence ID" value="TBN56661.1"/>
    <property type="molecule type" value="Genomic_DNA"/>
</dbReference>
<sequence length="426" mass="46014">MSKQDGSGRQTTASGVDDSTATILHVDMDAFFASVELLERPDLRGRPVIVAHDSPRSVVTAATYEARRFGVNSAMPLAIAKRRCPQAVILEPHFDRYVHYSRIVMGLCDGVTPTVERLGIDEAFLDVSGAGKLIGGPVAVATLLRERVLAETGLVCSVGAASTKFVAKLASSRAKPDGLLVIPAEGTLDFLHPLPIGQLWGVGGKTEESLVNRGIRTIGDLAQTPVDTLEQFLGPAAATRMHDLSWGIDPRTVQTRAEEKSVGHELTFEVDVTDPAVIRRELLRLSGMVAARLRRAGLLGRTVVLKLRFGDFTTITRSRTLNEPTDLGRRIFEEVSAIHAALGRDTAAIRLVGVRAEQLVDEASAQLGLWDTDESWREAEDVMDSVSARFGSGSVTPAALIGKHRGRESAPRGESPKRDPRQLPID</sequence>
<feature type="binding site" evidence="16">
    <location>
        <position position="121"/>
    </location>
    <ligand>
        <name>Mg(2+)</name>
        <dbReference type="ChEBI" id="CHEBI:18420"/>
    </ligand>
</feature>
<evidence type="ECO:0000256" key="6">
    <source>
        <dbReference type="ARBA" id="ARBA00022695"/>
    </source>
</evidence>
<keyword evidence="12 16" id="KW-0238">DNA-binding</keyword>
<keyword evidence="13 16" id="KW-0234">DNA repair</keyword>
<evidence type="ECO:0000256" key="9">
    <source>
        <dbReference type="ARBA" id="ARBA00022763"/>
    </source>
</evidence>
<dbReference type="GO" id="GO:0006261">
    <property type="term" value="P:DNA-templated DNA replication"/>
    <property type="evidence" value="ECO:0007669"/>
    <property type="project" value="UniProtKB-UniRule"/>
</dbReference>
<dbReference type="PANTHER" id="PTHR11076">
    <property type="entry name" value="DNA REPAIR POLYMERASE UMUC / TRANSFERASE FAMILY MEMBER"/>
    <property type="match status" value="1"/>
</dbReference>
<feature type="region of interest" description="Disordered" evidence="17">
    <location>
        <begin position="397"/>
        <end position="426"/>
    </location>
</feature>
<dbReference type="HAMAP" id="MF_01113">
    <property type="entry name" value="DNApol_IV"/>
    <property type="match status" value="1"/>
</dbReference>
<dbReference type="InterPro" id="IPR050116">
    <property type="entry name" value="DNA_polymerase-Y"/>
</dbReference>
<dbReference type="RefSeq" id="WP_130980771.1">
    <property type="nucleotide sequence ID" value="NZ_SISG01000001.1"/>
</dbReference>
<evidence type="ECO:0000256" key="7">
    <source>
        <dbReference type="ARBA" id="ARBA00022705"/>
    </source>
</evidence>
<dbReference type="InterPro" id="IPR043128">
    <property type="entry name" value="Rev_trsase/Diguanyl_cyclase"/>
</dbReference>
<keyword evidence="10 16" id="KW-0460">Magnesium</keyword>
<evidence type="ECO:0000256" key="5">
    <source>
        <dbReference type="ARBA" id="ARBA00022679"/>
    </source>
</evidence>
<dbReference type="GO" id="GO:0000287">
    <property type="term" value="F:magnesium ion binding"/>
    <property type="evidence" value="ECO:0007669"/>
    <property type="project" value="UniProtKB-UniRule"/>
</dbReference>
<keyword evidence="4 16" id="KW-0963">Cytoplasm</keyword>
<evidence type="ECO:0000256" key="14">
    <source>
        <dbReference type="ARBA" id="ARBA00025589"/>
    </source>
</evidence>
<accession>A0A4Q9GPK2</accession>
<dbReference type="Gene3D" id="3.40.1170.60">
    <property type="match status" value="1"/>
</dbReference>
<dbReference type="PANTHER" id="PTHR11076:SF33">
    <property type="entry name" value="DNA POLYMERASE KAPPA"/>
    <property type="match status" value="1"/>
</dbReference>
<comment type="subcellular location">
    <subcellularLocation>
        <location evidence="1 16">Cytoplasm</location>
    </subcellularLocation>
</comment>
<dbReference type="GO" id="GO:0009432">
    <property type="term" value="P:SOS response"/>
    <property type="evidence" value="ECO:0007669"/>
    <property type="project" value="TreeGrafter"/>
</dbReference>
<evidence type="ECO:0000256" key="8">
    <source>
        <dbReference type="ARBA" id="ARBA00022723"/>
    </source>
</evidence>
<dbReference type="AlphaFoldDB" id="A0A4Q9GPK2"/>
<keyword evidence="9 16" id="KW-0227">DNA damage</keyword>
<comment type="function">
    <text evidence="14 16">Poorly processive, error-prone DNA polymerase involved in untargeted mutagenesis. Copies undamaged DNA at stalled replication forks, which arise in vivo from mismatched or misaligned primer ends. These misaligned primers can be extended by PolIV. Exhibits no 3'-5' exonuclease (proofreading) activity. May be involved in translesional synthesis, in conjunction with the beta clamp from PolIII.</text>
</comment>
<dbReference type="InterPro" id="IPR001126">
    <property type="entry name" value="UmuC"/>
</dbReference>
<evidence type="ECO:0000256" key="1">
    <source>
        <dbReference type="ARBA" id="ARBA00004496"/>
    </source>
</evidence>
<evidence type="ECO:0000256" key="15">
    <source>
        <dbReference type="ARBA" id="ARBA00049244"/>
    </source>
</evidence>
<dbReference type="InterPro" id="IPR043502">
    <property type="entry name" value="DNA/RNA_pol_sf"/>
</dbReference>
<evidence type="ECO:0000256" key="12">
    <source>
        <dbReference type="ARBA" id="ARBA00023125"/>
    </source>
</evidence>
<dbReference type="InterPro" id="IPR017961">
    <property type="entry name" value="DNA_pol_Y-fam_little_finger"/>
</dbReference>
<comment type="cofactor">
    <cofactor evidence="16">
        <name>Mg(2+)</name>
        <dbReference type="ChEBI" id="CHEBI:18420"/>
    </cofactor>
    <text evidence="16">Binds 2 magnesium ions per subunit.</text>
</comment>
<keyword evidence="20" id="KW-1185">Reference proteome</keyword>
<dbReference type="SUPFAM" id="SSF56672">
    <property type="entry name" value="DNA/RNA polymerases"/>
    <property type="match status" value="1"/>
</dbReference>
<dbReference type="PROSITE" id="PS50173">
    <property type="entry name" value="UMUC"/>
    <property type="match status" value="1"/>
</dbReference>
<evidence type="ECO:0000256" key="17">
    <source>
        <dbReference type="SAM" id="MobiDB-lite"/>
    </source>
</evidence>
<dbReference type="GO" id="GO:0042276">
    <property type="term" value="P:error-prone translesion synthesis"/>
    <property type="evidence" value="ECO:0007669"/>
    <property type="project" value="TreeGrafter"/>
</dbReference>
<proteinExistence type="inferred from homology"/>
<dbReference type="Gene3D" id="1.10.150.20">
    <property type="entry name" value="5' to 3' exonuclease, C-terminal subdomain"/>
    <property type="match status" value="1"/>
</dbReference>
<feature type="domain" description="UmuC" evidence="18">
    <location>
        <begin position="23"/>
        <end position="203"/>
    </location>
</feature>
<keyword evidence="11 16" id="KW-0239">DNA-directed DNA polymerase</keyword>
<keyword evidence="3 16" id="KW-0515">Mutator protein</keyword>
<comment type="similarity">
    <text evidence="2 16">Belongs to the DNA polymerase type-Y family.</text>
</comment>